<name>A0A0W8FTX2_9ZZZZ</name>
<dbReference type="AlphaFoldDB" id="A0A0W8FTX2"/>
<dbReference type="SUPFAM" id="SSF161098">
    <property type="entry name" value="MetI-like"/>
    <property type="match status" value="1"/>
</dbReference>
<dbReference type="PROSITE" id="PS50928">
    <property type="entry name" value="ABC_TM1"/>
    <property type="match status" value="1"/>
</dbReference>
<keyword evidence="5 7" id="KW-1133">Transmembrane helix</keyword>
<evidence type="ECO:0000256" key="5">
    <source>
        <dbReference type="ARBA" id="ARBA00022989"/>
    </source>
</evidence>
<dbReference type="InterPro" id="IPR000515">
    <property type="entry name" value="MetI-like"/>
</dbReference>
<evidence type="ECO:0000256" key="6">
    <source>
        <dbReference type="ARBA" id="ARBA00023136"/>
    </source>
</evidence>
<dbReference type="InterPro" id="IPR035906">
    <property type="entry name" value="MetI-like_sf"/>
</dbReference>
<feature type="transmembrane region" description="Helical" evidence="7">
    <location>
        <begin position="187"/>
        <end position="206"/>
    </location>
</feature>
<evidence type="ECO:0000256" key="7">
    <source>
        <dbReference type="SAM" id="Phobius"/>
    </source>
</evidence>
<proteinExistence type="predicted"/>
<dbReference type="Pfam" id="PF00528">
    <property type="entry name" value="BPD_transp_1"/>
    <property type="match status" value="1"/>
</dbReference>
<dbReference type="InterPro" id="IPR045621">
    <property type="entry name" value="BPD_transp_1_N"/>
</dbReference>
<evidence type="ECO:0000256" key="3">
    <source>
        <dbReference type="ARBA" id="ARBA00022475"/>
    </source>
</evidence>
<evidence type="ECO:0000256" key="1">
    <source>
        <dbReference type="ARBA" id="ARBA00004651"/>
    </source>
</evidence>
<keyword evidence="6 7" id="KW-0472">Membrane</keyword>
<organism evidence="9">
    <name type="scientific">hydrocarbon metagenome</name>
    <dbReference type="NCBI Taxonomy" id="938273"/>
    <lineage>
        <taxon>unclassified sequences</taxon>
        <taxon>metagenomes</taxon>
        <taxon>ecological metagenomes</taxon>
    </lineage>
</organism>
<feature type="transmembrane region" description="Helical" evidence="7">
    <location>
        <begin position="9"/>
        <end position="30"/>
    </location>
</feature>
<feature type="domain" description="ABC transmembrane type-1" evidence="8">
    <location>
        <begin position="98"/>
        <end position="310"/>
    </location>
</feature>
<sequence length="324" mass="36108">MLKYIVKRILFMIPLLLGITIICFFVMHLAPGSPTDLQTQMNPKASAQMKERLQTLYELDKPVHIQYWSWLKKISRGDLGISFSSDRRPVGAKIMERLPITIIIELLSLLIIIAIAIPIGVLSAVHQNSLFDKVAGVFVFIGFAIPTFWLALLLMIFFGINLGWLPISGLRSLNYEYLTPWAQFVDLAKHLILPLFISSFGGLAGLSRYMRANMLEVIRQDYIMTARAKGLSERDVIYKHALRNALLPAITILGLSIPGLIGGSVIFETIFAIPGMGQLFYMSVMARDYPTIMGILLIGAILTLIGNLIADVSYAIADPRIRVS</sequence>
<keyword evidence="2" id="KW-0813">Transport</keyword>
<dbReference type="PANTHER" id="PTHR30465">
    <property type="entry name" value="INNER MEMBRANE ABC TRANSPORTER"/>
    <property type="match status" value="1"/>
</dbReference>
<protein>
    <submittedName>
        <fullName evidence="9">Oligopeptide transport system permease protein oppb</fullName>
    </submittedName>
</protein>
<dbReference type="Pfam" id="PF19300">
    <property type="entry name" value="BPD_transp_1_N"/>
    <property type="match status" value="1"/>
</dbReference>
<dbReference type="EMBL" id="LNQE01000850">
    <property type="protein sequence ID" value="KUG24349.1"/>
    <property type="molecule type" value="Genomic_DNA"/>
</dbReference>
<accession>A0A0W8FTX2</accession>
<feature type="transmembrane region" description="Helical" evidence="7">
    <location>
        <begin position="293"/>
        <end position="317"/>
    </location>
</feature>
<gene>
    <name evidence="9" type="ORF">ASZ90_005814</name>
</gene>
<dbReference type="Gene3D" id="1.10.3720.10">
    <property type="entry name" value="MetI-like"/>
    <property type="match status" value="1"/>
</dbReference>
<comment type="subcellular location">
    <subcellularLocation>
        <location evidence="1">Cell membrane</location>
        <topology evidence="1">Multi-pass membrane protein</topology>
    </subcellularLocation>
</comment>
<feature type="transmembrane region" description="Helical" evidence="7">
    <location>
        <begin position="246"/>
        <end position="273"/>
    </location>
</feature>
<evidence type="ECO:0000259" key="8">
    <source>
        <dbReference type="PROSITE" id="PS50928"/>
    </source>
</evidence>
<evidence type="ECO:0000256" key="2">
    <source>
        <dbReference type="ARBA" id="ARBA00022448"/>
    </source>
</evidence>
<dbReference type="GO" id="GO:0055085">
    <property type="term" value="P:transmembrane transport"/>
    <property type="evidence" value="ECO:0007669"/>
    <property type="project" value="InterPro"/>
</dbReference>
<keyword evidence="4 7" id="KW-0812">Transmembrane</keyword>
<comment type="caution">
    <text evidence="9">The sequence shown here is derived from an EMBL/GenBank/DDBJ whole genome shotgun (WGS) entry which is preliminary data.</text>
</comment>
<evidence type="ECO:0000256" key="4">
    <source>
        <dbReference type="ARBA" id="ARBA00022692"/>
    </source>
</evidence>
<feature type="transmembrane region" description="Helical" evidence="7">
    <location>
        <begin position="98"/>
        <end position="122"/>
    </location>
</feature>
<feature type="transmembrane region" description="Helical" evidence="7">
    <location>
        <begin position="134"/>
        <end position="167"/>
    </location>
</feature>
<dbReference type="PANTHER" id="PTHR30465:SF0">
    <property type="entry name" value="OLIGOPEPTIDE TRANSPORT SYSTEM PERMEASE PROTEIN APPB"/>
    <property type="match status" value="1"/>
</dbReference>
<keyword evidence="3" id="KW-1003">Cell membrane</keyword>
<dbReference type="CDD" id="cd06261">
    <property type="entry name" value="TM_PBP2"/>
    <property type="match status" value="1"/>
</dbReference>
<reference evidence="9" key="1">
    <citation type="journal article" date="2015" name="Proc. Natl. Acad. Sci. U.S.A.">
        <title>Networks of energetic and metabolic interactions define dynamics in microbial communities.</title>
        <authorList>
            <person name="Embree M."/>
            <person name="Liu J.K."/>
            <person name="Al-Bassam M.M."/>
            <person name="Zengler K."/>
        </authorList>
    </citation>
    <scope>NUCLEOTIDE SEQUENCE</scope>
</reference>
<evidence type="ECO:0000313" key="9">
    <source>
        <dbReference type="EMBL" id="KUG24349.1"/>
    </source>
</evidence>
<dbReference type="GO" id="GO:0005886">
    <property type="term" value="C:plasma membrane"/>
    <property type="evidence" value="ECO:0007669"/>
    <property type="project" value="UniProtKB-SubCell"/>
</dbReference>